<proteinExistence type="predicted"/>
<reference evidence="6 7" key="1">
    <citation type="submission" date="2019-02" db="EMBL/GenBank/DDBJ databases">
        <title>Deep-cultivation of Planctomycetes and their phenomic and genomic characterization uncovers novel biology.</title>
        <authorList>
            <person name="Wiegand S."/>
            <person name="Jogler M."/>
            <person name="Boedeker C."/>
            <person name="Pinto D."/>
            <person name="Vollmers J."/>
            <person name="Rivas-Marin E."/>
            <person name="Kohn T."/>
            <person name="Peeters S.H."/>
            <person name="Heuer A."/>
            <person name="Rast P."/>
            <person name="Oberbeckmann S."/>
            <person name="Bunk B."/>
            <person name="Jeske O."/>
            <person name="Meyerdierks A."/>
            <person name="Storesund J.E."/>
            <person name="Kallscheuer N."/>
            <person name="Luecker S."/>
            <person name="Lage O.M."/>
            <person name="Pohl T."/>
            <person name="Merkel B.J."/>
            <person name="Hornburger P."/>
            <person name="Mueller R.-W."/>
            <person name="Bruemmer F."/>
            <person name="Labrenz M."/>
            <person name="Spormann A.M."/>
            <person name="Op den Camp H."/>
            <person name="Overmann J."/>
            <person name="Amann R."/>
            <person name="Jetten M.S.M."/>
            <person name="Mascher T."/>
            <person name="Medema M.H."/>
            <person name="Devos D.P."/>
            <person name="Kaster A.-K."/>
            <person name="Ovreas L."/>
            <person name="Rohde M."/>
            <person name="Galperin M.Y."/>
            <person name="Jogler C."/>
        </authorList>
    </citation>
    <scope>NUCLEOTIDE SEQUENCE [LARGE SCALE GENOMIC DNA]</scope>
    <source>
        <strain evidence="6 7">Pla163</strain>
    </source>
</reference>
<feature type="region of interest" description="Disordered" evidence="4">
    <location>
        <begin position="219"/>
        <end position="254"/>
    </location>
</feature>
<evidence type="ECO:0000256" key="3">
    <source>
        <dbReference type="ARBA" id="ARBA00023163"/>
    </source>
</evidence>
<organism evidence="6 7">
    <name type="scientific">Rohdeia mirabilis</name>
    <dbReference type="NCBI Taxonomy" id="2528008"/>
    <lineage>
        <taxon>Bacteria</taxon>
        <taxon>Pseudomonadati</taxon>
        <taxon>Planctomycetota</taxon>
        <taxon>Planctomycetia</taxon>
        <taxon>Planctomycetia incertae sedis</taxon>
        <taxon>Rohdeia</taxon>
    </lineage>
</organism>
<dbReference type="Pfam" id="PF00196">
    <property type="entry name" value="GerE"/>
    <property type="match status" value="1"/>
</dbReference>
<dbReference type="Proteomes" id="UP000319342">
    <property type="component" value="Chromosome"/>
</dbReference>
<dbReference type="InterPro" id="IPR000792">
    <property type="entry name" value="Tscrpt_reg_LuxR_C"/>
</dbReference>
<dbReference type="RefSeq" id="WP_145183447.1">
    <property type="nucleotide sequence ID" value="NZ_CP036290.1"/>
</dbReference>
<dbReference type="GO" id="GO:0006355">
    <property type="term" value="P:regulation of DNA-templated transcription"/>
    <property type="evidence" value="ECO:0007669"/>
    <property type="project" value="InterPro"/>
</dbReference>
<name>A0A518CWD9_9BACT</name>
<evidence type="ECO:0000313" key="6">
    <source>
        <dbReference type="EMBL" id="QDU83551.1"/>
    </source>
</evidence>
<dbReference type="GO" id="GO:0003677">
    <property type="term" value="F:DNA binding"/>
    <property type="evidence" value="ECO:0007669"/>
    <property type="project" value="UniProtKB-KW"/>
</dbReference>
<sequence length="254" mass="26749">MTTTDITILDTDPERAKRVAAILSSSSLTTSIRDLDDPAAIGDLGQFDGALRAGQPSDADQGPRAHSFLVCITAPIARSVEAIKRLASTVEPVTIVAYGSHPTVEGVVSLMRAGAFDVVTRLEDGHALASAMRSAMARDHQVAERRNRVRAARARIDILSKREREVLACVLAGYSNRGMGDALGVSVKTIEAHRANLMRKADCRSVAAVVQLAIDAGFDQPAEPLPEDSDAAPAGRSANRTGSPSAASQKTAKV</sequence>
<keyword evidence="3" id="KW-0804">Transcription</keyword>
<evidence type="ECO:0000256" key="2">
    <source>
        <dbReference type="ARBA" id="ARBA00023125"/>
    </source>
</evidence>
<dbReference type="InterPro" id="IPR011006">
    <property type="entry name" value="CheY-like_superfamily"/>
</dbReference>
<dbReference type="OrthoDB" id="271936at2"/>
<evidence type="ECO:0000256" key="1">
    <source>
        <dbReference type="ARBA" id="ARBA00023015"/>
    </source>
</evidence>
<feature type="domain" description="HTH luxR-type" evidence="5">
    <location>
        <begin position="152"/>
        <end position="217"/>
    </location>
</feature>
<keyword evidence="2" id="KW-0238">DNA-binding</keyword>
<dbReference type="EMBL" id="CP036290">
    <property type="protein sequence ID" value="QDU83551.1"/>
    <property type="molecule type" value="Genomic_DNA"/>
</dbReference>
<keyword evidence="1" id="KW-0805">Transcription regulation</keyword>
<evidence type="ECO:0000313" key="7">
    <source>
        <dbReference type="Proteomes" id="UP000319342"/>
    </source>
</evidence>
<evidence type="ECO:0000259" key="5">
    <source>
        <dbReference type="PROSITE" id="PS50043"/>
    </source>
</evidence>
<dbReference type="AlphaFoldDB" id="A0A518CWD9"/>
<dbReference type="SUPFAM" id="SSF52172">
    <property type="entry name" value="CheY-like"/>
    <property type="match status" value="1"/>
</dbReference>
<keyword evidence="7" id="KW-1185">Reference proteome</keyword>
<dbReference type="PROSITE" id="PS50043">
    <property type="entry name" value="HTH_LUXR_2"/>
    <property type="match status" value="1"/>
</dbReference>
<dbReference type="SMART" id="SM00421">
    <property type="entry name" value="HTH_LUXR"/>
    <property type="match status" value="1"/>
</dbReference>
<protein>
    <submittedName>
        <fullName evidence="6">Transcriptional regulatory protein FixJ</fullName>
    </submittedName>
</protein>
<dbReference type="PANTHER" id="PTHR44688:SF16">
    <property type="entry name" value="DNA-BINDING TRANSCRIPTIONAL ACTIVATOR DEVR_DOSR"/>
    <property type="match status" value="1"/>
</dbReference>
<dbReference type="Gene3D" id="3.40.50.2300">
    <property type="match status" value="1"/>
</dbReference>
<dbReference type="SUPFAM" id="SSF46894">
    <property type="entry name" value="C-terminal effector domain of the bipartite response regulators"/>
    <property type="match status" value="1"/>
</dbReference>
<dbReference type="CDD" id="cd06170">
    <property type="entry name" value="LuxR_C_like"/>
    <property type="match status" value="1"/>
</dbReference>
<gene>
    <name evidence="6" type="primary">fixJ</name>
    <name evidence="6" type="ORF">Pla163_06500</name>
</gene>
<feature type="compositionally biased region" description="Polar residues" evidence="4">
    <location>
        <begin position="238"/>
        <end position="254"/>
    </location>
</feature>
<dbReference type="PANTHER" id="PTHR44688">
    <property type="entry name" value="DNA-BINDING TRANSCRIPTIONAL ACTIVATOR DEVR_DOSR"/>
    <property type="match status" value="1"/>
</dbReference>
<dbReference type="PRINTS" id="PR00038">
    <property type="entry name" value="HTHLUXR"/>
</dbReference>
<evidence type="ECO:0000256" key="4">
    <source>
        <dbReference type="SAM" id="MobiDB-lite"/>
    </source>
</evidence>
<accession>A0A518CWD9</accession>
<dbReference type="InterPro" id="IPR016032">
    <property type="entry name" value="Sig_transdc_resp-reg_C-effctor"/>
</dbReference>